<feature type="compositionally biased region" description="Acidic residues" evidence="5">
    <location>
        <begin position="1"/>
        <end position="26"/>
    </location>
</feature>
<feature type="region of interest" description="Disordered" evidence="5">
    <location>
        <begin position="3471"/>
        <end position="3496"/>
    </location>
</feature>
<dbReference type="InterPro" id="IPR029299">
    <property type="entry name" value="ALMS_motif"/>
</dbReference>
<dbReference type="OMA" id="PYSQRDQ"/>
<reference evidence="7 8" key="1">
    <citation type="journal article" date="2009" name="PLoS Biol.">
        <title>Lineage-specific biology revealed by a finished genome assembly of the mouse.</title>
        <authorList>
            <consortium name="Mouse Genome Sequencing Consortium"/>
            <person name="Church D.M."/>
            <person name="Goodstadt L."/>
            <person name="Hillier L.W."/>
            <person name="Zody M.C."/>
            <person name="Goldstein S."/>
            <person name="She X."/>
            <person name="Bult C.J."/>
            <person name="Agarwala R."/>
            <person name="Cherry J.L."/>
            <person name="DiCuccio M."/>
            <person name="Hlavina W."/>
            <person name="Kapustin Y."/>
            <person name="Meric P."/>
            <person name="Maglott D."/>
            <person name="Birtle Z."/>
            <person name="Marques A.C."/>
            <person name="Graves T."/>
            <person name="Zhou S."/>
            <person name="Teague B."/>
            <person name="Potamousis K."/>
            <person name="Churas C."/>
            <person name="Place M."/>
            <person name="Herschleb J."/>
            <person name="Runnheim R."/>
            <person name="Forrest D."/>
            <person name="Amos-Landgraf J."/>
            <person name="Schwartz D.C."/>
            <person name="Cheng Z."/>
            <person name="Lindblad-Toh K."/>
            <person name="Eichler E.E."/>
            <person name="Ponting C.P."/>
        </authorList>
    </citation>
    <scope>NUCLEOTIDE SEQUENCE [LARGE SCALE GENOMIC DNA]</scope>
    <source>
        <strain evidence="7 8">C57BL/6J</strain>
    </source>
</reference>
<feature type="compositionally biased region" description="Polar residues" evidence="5">
    <location>
        <begin position="3292"/>
        <end position="3323"/>
    </location>
</feature>
<feature type="compositionally biased region" description="Basic residues" evidence="5">
    <location>
        <begin position="3231"/>
        <end position="3244"/>
    </location>
</feature>
<dbReference type="Ensembl" id="ENSMUST00000213058.2">
    <property type="protein sequence ID" value="ENSMUSP00000148796.2"/>
    <property type="gene ID" value="ENSMUSG00000063810.8"/>
</dbReference>
<keyword evidence="4" id="KW-0175">Coiled coil</keyword>
<evidence type="ECO:0000256" key="2">
    <source>
        <dbReference type="ARBA" id="ARBA00022490"/>
    </source>
</evidence>
<evidence type="ECO:0000256" key="4">
    <source>
        <dbReference type="SAM" id="Coils"/>
    </source>
</evidence>
<evidence type="ECO:0000259" key="6">
    <source>
        <dbReference type="Pfam" id="PF15309"/>
    </source>
</evidence>
<feature type="region of interest" description="Disordered" evidence="5">
    <location>
        <begin position="1611"/>
        <end position="1658"/>
    </location>
</feature>
<feature type="region of interest" description="Disordered" evidence="5">
    <location>
        <begin position="1432"/>
        <end position="1455"/>
    </location>
</feature>
<feature type="compositionally biased region" description="Basic and acidic residues" evidence="5">
    <location>
        <begin position="1627"/>
        <end position="1642"/>
    </location>
</feature>
<dbReference type="MGI" id="MGI:1934606">
    <property type="gene designation" value="Alms1"/>
</dbReference>
<keyword evidence="3" id="KW-0206">Cytoskeleton</keyword>
<sequence>MEPEDLPWPDELEEEEEEEEEEGEEEEGKKEVENASAAATEEALTSEESGRLEEFEEAGPDLDFNYESQRQESSDEEEDELAKAWLQAHPDRPGSAFSLPPPTPPPPPPPLSPRLRYTPVEHLGKTEVVPLTCRVWQQSSYQDNSRAQFSNSSTMLLETGVRWGSEEDQRTESWHCLPQERDSSQTLAMSQTEIGRVEGTEVPDLPSQEGGLPAQSQCPGKKPKLNVLCSPLLVIQDNFAAPDLPLLTCLIQDQEEVEPDSLFQQSELEFAPLRGIPDKSEDSEWLARPSEVSEALIQATSETSSDLANSCFSISQHPLTGSTTFGSQHSLFMFEQENNGETVPSNAPDELKSPKDSDHDVLCSYMSWPSEKDTQQPEGNLADKDQVSTSTLSDISDESIAAKRNNSFGVSCSCNQYWNQKALQQTEACLASKDHASFPCKITPLPNKVPYSFLQRMLKRGKEAPLIADNHLENVCLRTPAEDEMSLKNESLEGFEGNEDLQKELSQFFKQKETRNTWASSQVHTRYPEIKYIGTVAVPDSKKQVAEPYILYRGLDISDCPLPTVKSNLDETSEQLYFQEERNQKAASTFDEKNVDATENVAFEAIIASIESSNQESLISETQTDNTELLADDSEEKEPLKPDLSPLNCKNEISFIDKLKYLKYQSTPGVFEPADSKSLLYKEDDASSLYLYPDLKSSINAPQNMLNKPVSVTLELKSSLSEKACNQAVGLETQSPSFQYGISNLDLTEKVGSSSISFAMKIATSESWVLEDLKQQTFEEVADSSDYKLEGLQGKAESGVLTRCGDAKYSSLYENLGAQSERIAVLQREVGCSNLGISQASPSSLPSFVPQEPTSEPEYHSSNLRMLRVSPDTLLTTHTHSAGSADQKIGAAVVSSAYSQEIKPGSFHQEELPDRHLNEEIRKVSPALRTAGQKPEMLPVQSSSYSKGMKSIFYQHPVSHGHQGKEPLSVSAVCGSAGNKAFHQLSTLSDSLLTEETWPVSVIPGLGNQKTPLPSEFSLSYSHRGKNLPEDVVKVSTDSGSAHKKADILTASSRTYQHKMKPANIYHQELPDSRVPIGTRKVAFESGPAGQKSGVSHPYGEMPSVFYQQGLPDRHSAKSPTKTFIPGPADQKTDLSPVPPTSSSHAEKPVSPYQLTLPGSHLPEDVFKASSVCKSSDELSGITALTSASYSYKGRPNSSYQQKFPDSHLNEEAQKILGTTGTVDQKTVTPTMSSSFLQKEKPSIFYQQTLPDGGLSEEDLQVSAVPWPADQNIAIPTVTSAAFSQREKPRIFYQQTLSVDRLPGEPLNVLGTSGPPDQNTGAPTVTPSSYFPGEESIIFYQAGFPGNTLSAMSFKVPRISGSTEQTNVTTGSSSSYSVGEKSIIFYHQALPDGRLPQEASPAPADLNTGEPPMYLASCSVGVKPIIFYQQPMSDSQRTKGHKESDVPGPTDQKTGIATVHSTSQSYIGRRTVSYQKEFPDLSEKALKVLGDVGSTEQKTQIPVVSSALLHKEGPSAYQEDLPDLTEEPLQILGVSEEVSSSSYQRKLPDHIEVFLKSVGSGSADRKTGAQIVSSSREKSSGFHQQELPNTGGDAVDAFHPEPVVQEVRKVQTPGAPAGPSSSHFHKEKLSDYQKASPHRDLTESSLKASTVPGLSDQKKKPAVSSGFCLHKEKHEISASALLNCQTAELLTVTQRSCLHREDPAISTVIKPDDQKIPLPTTFHGSSDQKVKPVIFVQKQLRDRDQSEDIPKISTVSEPTVVNTVLPVLLPGSYSHREKSDSFYPQELPDGHLTEVDLKVSSGLGQADQISGLPTGIPGTYSHSEKHQLISEHVQELMDNLNSSESSCLSVDSMPLNSQIDDGVIICKPESLGFANAGCEEMQNIDRGSKTLKEIQTLLMEAENMALKRCNFSVPLVPFRDVNDVSFIRSKKVVCFKESSTTDVCTQRESFVEEVPHIEYVQKDIGTQTNLKYQRGVGNWEFISSATFRSPLQEAEGTARMAYDETFRQYKAARSVMRSEPEGCSTGIGNKMIIPMMTIIKSDSSSDVSDGCCSWDNNLPESLESVSDVFLNFFPYTSPKTSITDSREEEWLSESEDGYGSTDSLAAHVKYLLQCETSLNQAKQILKNAEEEEYRVRTQAWNLKFNLGRDRGYSISELNEDDRRKVEEIKAKLFGHGRATHMSEGLRSPQGIGCLPEAVCSRIIIESHEKGCFRTLTAEQPRPDSCHCAFRSVEPSDLIRGHRSPSSWRGRHINLSRSIEQSNPCFKVGSSFQLQSHPPFQKLLPDDIKISKGVGMPVHAYMDPQPSELVEPTCVPAKEMDFPSSSQILPPEPKKQFTTAITFSSHEHSECISDSSGCKVGVTADSQCSGPSLGVFKPHIPEEQISPRDLKQKTSFQSSLERHGSTPVTILADGSRQRQKLPVDFEHSHQKEKLLQRLGFKVSHSEPNVSTNVSNFKGVQFSGKDTIVSQDKLTSTVEVKEKNVTVTPDLPSCIFLEQPELFEESHTPHTDLQMRKYPSPSCPEIASRIFLEQPKLSEQSKAPHVDREIREDHSFFPKCQDYIVADPSPDFPDQQQCKPPDVVGHTRKQNSLLSEGQDYELEEVQHIPQSYFSNMVNVEAKVSDAISQSAPDHCTAASTPPSNRKALSCVRITLCPKTSSKLDSGTLGERFHSLDPASKTRINSEFNSDLRIISSRSLEPTSKLLTCKPVAQDQESLVFLGPKSPLDLQVAQSSLPDSKTIFQDLKTKPPQNSQIVTSRQTQVNISHLEGYSKPEGTPVSADGSQEQSKVSFTTSFGKLSSDAITQITTESPEKTTFSSEIFIHADDRGQGILDPMAQKPSRFASSSSVQQIPASHGKDAQPVLLPYKPSGSSKMYYVPLLKRVPSYLDSKSDTTVESSHSGSNDAIAPDFPPQMLGTRDDDLSNTVNIKHKEGIYSKRAATKGKNPSQKGDAAAPVQMPITWDENVLDENQEEVISRGVVIKMAGPEEMSSLEKDLAGPSDITVQDRKTENLPDTKSIKQKEGSLEIESECHSAFENTAHSVFRSAKFYFHHPVHLPHEQDFCHESLGRSVFMQHSWKDFFHHHSGHSCLPPPGPSSDKLDKTKMDYTRIKSLSINLNLGEHEKIHTIKNQARDPKGKRQANEQKKDQKVTPELTTECPVSLNELWNRYQERQKQQNPSGACDTKELSLVERLDRLAKLLQNPITHSLRASESAQDDSRGGHRAREWTGRRQQKQKGKQHRKWSKSLERGQSTGDFRKSKVFSPHQGGKSSQFKIEQIKLDKYILRKEPGFNNVSNTSLDSRPSEESVSLTDSPNIFSSTDSPVDSDVLTPTDRDMPLNERSSSISTIDTVRLIQAFGQDRLSLSPRRIKLYSTVTSQRRRYLEQPCKHNRKALNTACPQMTSEHSRRRHIQVANHMTSSDSVSSPGSLLSLDSALSNEETVRMVSKGVQAGNLEIVAGVKKYTQDVGVTFPTPSSSEARLEEDSDVTSSSEEKAKEKKFLSNYLQTKNLRKNKPNPCAGVSWFVPVESGQSGSKKENLPKIYRPVISWFEPVTKTKPWREPLREQNWQAQCMNSRGSLGGPGRDSGQVSLRPFVRATLQESLQLHRPDFISHSGERIKRLKLLVQERKLQSLFQSEREALFHSARPLPRRVLLAVQKNKPIGKKEMIQRTRRIYEQLPEVKKKREEEKRKSEYKSYWLRAQHYKMKVTNHLLGRKVPWD</sequence>
<accession>A0A1D5RMI8</accession>
<protein>
    <submittedName>
        <fullName evidence="7">ALMS1, centrosome and basal body associated</fullName>
    </submittedName>
</protein>
<keyword evidence="2" id="KW-0963">Cytoplasm</keyword>
<dbReference type="RefSeq" id="XP_006506113.1">
    <property type="nucleotide sequence ID" value="XM_006506050.4"/>
</dbReference>
<dbReference type="Pfam" id="PF15309">
    <property type="entry name" value="ALMS_motif"/>
    <property type="match status" value="1"/>
</dbReference>
<dbReference type="GeneTree" id="ENSGT00940000153123"/>
<evidence type="ECO:0007829" key="11">
    <source>
        <dbReference type="PubMed" id="21183079"/>
    </source>
</evidence>
<dbReference type="Pfam" id="PF18727">
    <property type="entry name" value="ALMS_repeat"/>
    <property type="match status" value="11"/>
</dbReference>
<dbReference type="ExpressionAtlas" id="A0A1D5RMI8">
    <property type="expression patterns" value="baseline and differential"/>
</dbReference>
<feature type="compositionally biased region" description="Basic and acidic residues" evidence="5">
    <location>
        <begin position="3128"/>
        <end position="3150"/>
    </location>
</feature>
<feature type="region of interest" description="Disordered" evidence="5">
    <location>
        <begin position="2890"/>
        <end position="2921"/>
    </location>
</feature>
<dbReference type="VEuPathDB" id="HostDB:ENSMUSG00000063810"/>
<evidence type="ECO:0000256" key="5">
    <source>
        <dbReference type="SAM" id="MobiDB-lite"/>
    </source>
</evidence>
<feature type="region of interest" description="Disordered" evidence="5">
    <location>
        <begin position="369"/>
        <end position="393"/>
    </location>
</feature>
<evidence type="ECO:0000256" key="1">
    <source>
        <dbReference type="ARBA" id="ARBA00004300"/>
    </source>
</evidence>
<feature type="region of interest" description="Disordered" evidence="5">
    <location>
        <begin position="1084"/>
        <end position="1156"/>
    </location>
</feature>
<keyword evidence="8" id="KW-1185">Reference proteome</keyword>
<evidence type="ECO:0007829" key="10">
    <source>
        <dbReference type="ProteomicsDB" id="A0A1D5RMI8"/>
    </source>
</evidence>
<reference evidence="7" key="4">
    <citation type="submission" date="2025-08" db="UniProtKB">
        <authorList>
            <consortium name="Ensembl"/>
        </authorList>
    </citation>
    <scope>IDENTIFICATION</scope>
    <source>
        <strain evidence="7">C57BL/6J</strain>
    </source>
</reference>
<keyword evidence="9 10" id="KW-1267">Proteomics identification</keyword>
<dbReference type="PANTHER" id="PTHR21553:SF22">
    <property type="entry name" value="CENTROSOME-ASSOCIATED PROTEIN ALMS1"/>
    <property type="match status" value="1"/>
</dbReference>
<evidence type="ECO:0000313" key="7">
    <source>
        <dbReference type="Ensembl" id="ENSMUSP00000148796.2"/>
    </source>
</evidence>
<feature type="region of interest" description="Disordered" evidence="5">
    <location>
        <begin position="3128"/>
        <end position="3154"/>
    </location>
</feature>
<comment type="subcellular location">
    <subcellularLocation>
        <location evidence="1">Cytoplasm</location>
        <location evidence="1">Cytoskeleton</location>
        <location evidence="1">Microtubule organizing center</location>
        <location evidence="1">Centrosome</location>
    </subcellularLocation>
</comment>
<reference evidence="11" key="2">
    <citation type="journal article" date="2010" name="Cell">
        <title>A tissue-specific atlas of mouse protein phosphorylation and expression.</title>
        <authorList>
            <person name="Huttlin E.L."/>
            <person name="Jedrychowski M.P."/>
            <person name="Elias J.E."/>
            <person name="Goswami T."/>
            <person name="Rad R."/>
            <person name="Beausoleil S.A."/>
            <person name="Villen J."/>
            <person name="Haas W."/>
            <person name="Sowa M.E."/>
            <person name="Gygi S.P."/>
        </authorList>
    </citation>
    <scope>IDENTIFICATION BY MASS SPECTROMETRY [LARGE SCALE ANALYSIS]</scope>
</reference>
<feature type="coiled-coil region" evidence="4">
    <location>
        <begin position="2111"/>
        <end position="2138"/>
    </location>
</feature>
<dbReference type="DNASU" id="236266"/>
<feature type="region of interest" description="Disordered" evidence="5">
    <location>
        <begin position="1"/>
        <end position="116"/>
    </location>
</feature>
<evidence type="ECO:0000313" key="8">
    <source>
        <dbReference type="Proteomes" id="UP000000589"/>
    </source>
</evidence>
<feature type="compositionally biased region" description="Polar residues" evidence="5">
    <location>
        <begin position="2892"/>
        <end position="2903"/>
    </location>
</feature>
<feature type="region of interest" description="Disordered" evidence="5">
    <location>
        <begin position="3207"/>
        <end position="3273"/>
    </location>
</feature>
<dbReference type="Antibodypedia" id="8144">
    <property type="antibodies" value="128 antibodies from 26 providers"/>
</dbReference>
<dbReference type="InterPro" id="IPR040972">
    <property type="entry name" value="ALMS_repeat"/>
</dbReference>
<feature type="compositionally biased region" description="Basic and acidic residues" evidence="5">
    <location>
        <begin position="3216"/>
        <end position="3229"/>
    </location>
</feature>
<dbReference type="jPOST" id="A0A1D5RMI8"/>
<feature type="compositionally biased region" description="Low complexity" evidence="5">
    <location>
        <begin position="34"/>
        <end position="47"/>
    </location>
</feature>
<dbReference type="Proteomes" id="UP000000589">
    <property type="component" value="Chromosome 6"/>
</dbReference>
<reference evidence="7 8" key="3">
    <citation type="journal article" date="2011" name="PLoS Biol.">
        <title>Modernizing reference genome assemblies.</title>
        <authorList>
            <person name="Church D.M."/>
            <person name="Schneider V.A."/>
            <person name="Graves T."/>
            <person name="Auger K."/>
            <person name="Cunningham F."/>
            <person name="Bouk N."/>
            <person name="Chen H.C."/>
            <person name="Agarwala R."/>
            <person name="McLaren W.M."/>
            <person name="Ritchie G.R."/>
            <person name="Albracht D."/>
            <person name="Kremitzki M."/>
            <person name="Rock S."/>
            <person name="Kotkiewicz H."/>
            <person name="Kremitzki C."/>
            <person name="Wollam A."/>
            <person name="Trani L."/>
            <person name="Fulton L."/>
            <person name="Fulton R."/>
            <person name="Matthews L."/>
            <person name="Whitehead S."/>
            <person name="Chow W."/>
            <person name="Torrance J."/>
            <person name="Dunn M."/>
            <person name="Harden G."/>
            <person name="Threadgold G."/>
            <person name="Wood J."/>
            <person name="Collins J."/>
            <person name="Heath P."/>
            <person name="Griffiths G."/>
            <person name="Pelan S."/>
            <person name="Grafham D."/>
            <person name="Eichler E.E."/>
            <person name="Weinstock G."/>
            <person name="Mardis E.R."/>
            <person name="Wilson R.K."/>
            <person name="Howe K."/>
            <person name="Flicek P."/>
            <person name="Hubbard T."/>
        </authorList>
    </citation>
    <scope>NUCLEOTIDE SEQUENCE [LARGE SCALE GENOMIC DNA]</scope>
    <source>
        <strain evidence="7 8">C57BL/6J</strain>
    </source>
</reference>
<gene>
    <name evidence="7" type="primary">Alms1</name>
</gene>
<name>A0A1D5RMI8_MOUSE</name>
<feature type="region of interest" description="Disordered" evidence="5">
    <location>
        <begin position="616"/>
        <end position="643"/>
    </location>
</feature>
<feature type="compositionally biased region" description="Polar residues" evidence="5">
    <location>
        <begin position="616"/>
        <end position="627"/>
    </location>
</feature>
<reference evidence="7" key="5">
    <citation type="submission" date="2025-09" db="UniProtKB">
        <authorList>
            <consortium name="Ensembl"/>
        </authorList>
    </citation>
    <scope>IDENTIFICATION</scope>
    <source>
        <strain evidence="7">C57BL/6J</strain>
    </source>
</reference>
<proteinExistence type="evidence at protein level"/>
<feature type="domain" description="ALMS motif" evidence="6">
    <location>
        <begin position="3594"/>
        <end position="3716"/>
    </location>
</feature>
<dbReference type="ProteomicsDB" id="369357"/>
<dbReference type="CTD" id="7840"/>
<dbReference type="OrthoDB" id="6163239at2759"/>
<evidence type="ECO:0000256" key="3">
    <source>
        <dbReference type="ARBA" id="ARBA00023212"/>
    </source>
</evidence>
<dbReference type="GeneID" id="236266"/>
<dbReference type="BioGRID-ORCS" id="236266">
    <property type="hits" value="3 hits in 78 CRISPR screens"/>
</dbReference>
<feature type="region of interest" description="Disordered" evidence="5">
    <location>
        <begin position="3291"/>
        <end position="3340"/>
    </location>
</feature>
<dbReference type="PANTHER" id="PTHR21553">
    <property type="entry name" value="ALMS1-RELATED"/>
    <property type="match status" value="1"/>
</dbReference>
<feature type="region of interest" description="Disordered" evidence="5">
    <location>
        <begin position="2933"/>
        <end position="2954"/>
    </location>
</feature>
<evidence type="ECO:0007829" key="9">
    <source>
        <dbReference type="PeptideAtlas" id="A0A1D5RMI8"/>
    </source>
</evidence>
<organism evidence="7 8">
    <name type="scientific">Mus musculus</name>
    <name type="common">Mouse</name>
    <dbReference type="NCBI Taxonomy" id="10090"/>
    <lineage>
        <taxon>Eukaryota</taxon>
        <taxon>Metazoa</taxon>
        <taxon>Chordata</taxon>
        <taxon>Craniata</taxon>
        <taxon>Vertebrata</taxon>
        <taxon>Euteleostomi</taxon>
        <taxon>Mammalia</taxon>
        <taxon>Eutheria</taxon>
        <taxon>Euarchontoglires</taxon>
        <taxon>Glires</taxon>
        <taxon>Rodentia</taxon>
        <taxon>Myomorpha</taxon>
        <taxon>Muroidea</taxon>
        <taxon>Muridae</taxon>
        <taxon>Murinae</taxon>
        <taxon>Mus</taxon>
        <taxon>Mus</taxon>
    </lineage>
</organism>
<feature type="compositionally biased region" description="Basic and acidic residues" evidence="5">
    <location>
        <begin position="370"/>
        <end position="386"/>
    </location>
</feature>
<dbReference type="GO" id="GO:0005813">
    <property type="term" value="C:centrosome"/>
    <property type="evidence" value="ECO:0007669"/>
    <property type="project" value="UniProtKB-SubCell"/>
</dbReference>
<feature type="compositionally biased region" description="Pro residues" evidence="5">
    <location>
        <begin position="99"/>
        <end position="112"/>
    </location>
</feature>
<dbReference type="Bgee" id="ENSMUSG00000063810">
    <property type="expression patterns" value="Expressed in spermatid and 82 other cell types or tissues"/>
</dbReference>
<feature type="region of interest" description="Disordered" evidence="5">
    <location>
        <begin position="1564"/>
        <end position="1584"/>
    </location>
</feature>